<evidence type="ECO:0000259" key="1">
    <source>
        <dbReference type="PROSITE" id="PS51384"/>
    </source>
</evidence>
<evidence type="ECO:0000313" key="2">
    <source>
        <dbReference type="EMBL" id="KAA8917176.1"/>
    </source>
</evidence>
<dbReference type="Gene3D" id="2.40.30.10">
    <property type="entry name" value="Translation factors"/>
    <property type="match status" value="1"/>
</dbReference>
<dbReference type="GO" id="GO:0016491">
    <property type="term" value="F:oxidoreductase activity"/>
    <property type="evidence" value="ECO:0007669"/>
    <property type="project" value="InterPro"/>
</dbReference>
<dbReference type="PANTHER" id="PTHR42815">
    <property type="entry name" value="FAD-BINDING, PUTATIVE (AFU_ORTHOLOGUE AFUA_6G07600)-RELATED"/>
    <property type="match status" value="1"/>
</dbReference>
<dbReference type="SUPFAM" id="SSF63380">
    <property type="entry name" value="Riboflavin synthase domain-like"/>
    <property type="match status" value="1"/>
</dbReference>
<organism evidence="2 3">
    <name type="scientific">Trichomonascus ciferrii</name>
    <dbReference type="NCBI Taxonomy" id="44093"/>
    <lineage>
        <taxon>Eukaryota</taxon>
        <taxon>Fungi</taxon>
        <taxon>Dikarya</taxon>
        <taxon>Ascomycota</taxon>
        <taxon>Saccharomycotina</taxon>
        <taxon>Dipodascomycetes</taxon>
        <taxon>Dipodascales</taxon>
        <taxon>Trichomonascaceae</taxon>
        <taxon>Trichomonascus</taxon>
        <taxon>Trichomonascus ciferrii complex</taxon>
    </lineage>
</organism>
<reference evidence="2" key="1">
    <citation type="journal article" date="2019" name="G3 (Bethesda)">
        <title>Genome Assemblies of Two Rare Opportunistic Yeast Pathogens: Diutina rugosa (syn. Candida rugosa) and Trichomonascus ciferrii (syn. Candida ciferrii).</title>
        <authorList>
            <person name="Mixao V."/>
            <person name="Saus E."/>
            <person name="Hansen A.P."/>
            <person name="Lass-Florl C."/>
            <person name="Gabaldon T."/>
        </authorList>
    </citation>
    <scope>NUCLEOTIDE SEQUENCE</scope>
    <source>
        <strain evidence="2">CBS 4856</strain>
    </source>
</reference>
<dbReference type="AlphaFoldDB" id="A0A642VC21"/>
<dbReference type="PANTHER" id="PTHR42815:SF2">
    <property type="entry name" value="FAD-BINDING, PUTATIVE (AFU_ORTHOLOGUE AFUA_6G07600)-RELATED"/>
    <property type="match status" value="1"/>
</dbReference>
<dbReference type="InterPro" id="IPR017938">
    <property type="entry name" value="Riboflavin_synthase-like_b-brl"/>
</dbReference>
<dbReference type="InterPro" id="IPR039261">
    <property type="entry name" value="FNR_nucleotide-bd"/>
</dbReference>
<dbReference type="InterPro" id="IPR012349">
    <property type="entry name" value="Split_barrel_FMN-bd"/>
</dbReference>
<keyword evidence="3" id="KW-1185">Reference proteome</keyword>
<sequence length="595" mass="65729">MASGVSVSLETVEWHEGEKKMHMLLRVPEQRNPVTPFLAPGAGTLVHRAPLLALGCLDKDGRPWTTLWGGERGFARPVGGEAMAVSASVDREHDPVLRALLGDRGVNEVVQHEEKGPILSGLAIDLERRNRVKLFGRMKAGGTTNEGVGGFLFEIEGSLGNCPKYINKKAIEPCKPDPQLVSESSQLCPEALELLETADMFFISTSNGQSDMDTNIRGGSPGFCRLLSNESSGAVVVYPEYSGNRLYQTLGNLQTTPKAGLCVPDFDTGDVLFLTGGTEVLMGSEAAALLPHSNVAVKILVTSAWFVRGGLPFRGIPGERSPYNPPVRHTVFERPDSIEKSESDEISLVAVERITPTISRYTFRTEDPVQVWKPGQHAVLDFADYLDQGYKHMCDDDPLSVNDDYIRTFTISSHPPSETGTPEFDLTIRNVGRVTDFLSRRNPQDGFKLNLRGFGGSFFLSESDAGIVYVAAGIGITPLLSQLPSLMSRTLHLFWSVRICDIELINHVFDRFPQLKQSTTLFITGENSTETNYQPMVESLSQSTIKVERRRITEHDLTGLTNKNLNWYLCVAPQMKSHLLNWLSSENVIHEDFGY</sequence>
<proteinExistence type="predicted"/>
<evidence type="ECO:0000313" key="3">
    <source>
        <dbReference type="Proteomes" id="UP000761534"/>
    </source>
</evidence>
<comment type="caution">
    <text evidence="2">The sequence shown here is derived from an EMBL/GenBank/DDBJ whole genome shotgun (WGS) entry which is preliminary data.</text>
</comment>
<dbReference type="OrthoDB" id="436496at2759"/>
<dbReference type="Gene3D" id="3.40.50.80">
    <property type="entry name" value="Nucleotide-binding domain of ferredoxin-NADP reductase (FNR) module"/>
    <property type="match status" value="1"/>
</dbReference>
<dbReference type="PROSITE" id="PS51384">
    <property type="entry name" value="FAD_FR"/>
    <property type="match status" value="1"/>
</dbReference>
<name>A0A642VC21_9ASCO</name>
<dbReference type="InterPro" id="IPR017927">
    <property type="entry name" value="FAD-bd_FR_type"/>
</dbReference>
<dbReference type="Gene3D" id="2.30.110.10">
    <property type="entry name" value="Electron Transport, Fmn-binding Protein, Chain A"/>
    <property type="match status" value="1"/>
</dbReference>
<dbReference type="Proteomes" id="UP000761534">
    <property type="component" value="Unassembled WGS sequence"/>
</dbReference>
<dbReference type="VEuPathDB" id="FungiDB:TRICI_000679"/>
<protein>
    <recommendedName>
        <fullName evidence="1">FAD-binding FR-type domain-containing protein</fullName>
    </recommendedName>
</protein>
<dbReference type="EMBL" id="SWFS01000058">
    <property type="protein sequence ID" value="KAA8917176.1"/>
    <property type="molecule type" value="Genomic_DNA"/>
</dbReference>
<accession>A0A642VC21</accession>
<dbReference type="SUPFAM" id="SSF52343">
    <property type="entry name" value="Ferredoxin reductase-like, C-terminal NADP-linked domain"/>
    <property type="match status" value="1"/>
</dbReference>
<gene>
    <name evidence="2" type="ORF">TRICI_000679</name>
</gene>
<feature type="domain" description="FAD-binding FR-type" evidence="1">
    <location>
        <begin position="341"/>
        <end position="461"/>
    </location>
</feature>